<dbReference type="OrthoDB" id="4295522at2"/>
<dbReference type="InterPro" id="IPR034660">
    <property type="entry name" value="DinB/YfiT-like"/>
</dbReference>
<sequence>MKQTILLHMDTLRSITLKSIDKIPEELADVVPEGFNNNIRWNFGHIAFVQERLVYSVLGEKMGLPIEYEEFFSPGTKPADWNGNPPTLAEISSVLTEQTARIKAFVPDRYSESLPTPFTNRMGISFYTLGETLLFSFYHEGMHMETIKRLYKTISK</sequence>
<evidence type="ECO:0000313" key="3">
    <source>
        <dbReference type="Proteomes" id="UP000318937"/>
    </source>
</evidence>
<dbReference type="Gene3D" id="1.20.120.450">
    <property type="entry name" value="dinb family like domain"/>
    <property type="match status" value="1"/>
</dbReference>
<comment type="caution">
    <text evidence="2">The sequence shown here is derived from an EMBL/GenBank/DDBJ whole genome shotgun (WGS) entry which is preliminary data.</text>
</comment>
<evidence type="ECO:0000313" key="2">
    <source>
        <dbReference type="EMBL" id="TQR15526.1"/>
    </source>
</evidence>
<evidence type="ECO:0000259" key="1">
    <source>
        <dbReference type="Pfam" id="PF12867"/>
    </source>
</evidence>
<dbReference type="EMBL" id="VDGG01000014">
    <property type="protein sequence ID" value="TQR15526.1"/>
    <property type="molecule type" value="Genomic_DNA"/>
</dbReference>
<dbReference type="RefSeq" id="WP_142606671.1">
    <property type="nucleotide sequence ID" value="NZ_VDGG01000014.1"/>
</dbReference>
<reference evidence="2 3" key="1">
    <citation type="submission" date="2019-05" db="EMBL/GenBank/DDBJ databases">
        <title>Psychrobacillus vulpis sp. nov., a new species isolated from feces of a red fox that inhabits in The Tablas de Daimiel Natural Park, Albacete, Spain.</title>
        <authorList>
            <person name="Rodriguez M."/>
            <person name="Reina J.C."/>
            <person name="Bejar V."/>
            <person name="Llamas I."/>
        </authorList>
    </citation>
    <scope>NUCLEOTIDE SEQUENCE [LARGE SCALE GENOMIC DNA]</scope>
    <source>
        <strain evidence="2 3">NHI-2</strain>
    </source>
</reference>
<dbReference type="InterPro" id="IPR024775">
    <property type="entry name" value="DinB-like"/>
</dbReference>
<keyword evidence="3" id="KW-1185">Reference proteome</keyword>
<dbReference type="Pfam" id="PF12867">
    <property type="entry name" value="DinB_2"/>
    <property type="match status" value="1"/>
</dbReference>
<feature type="domain" description="DinB-like" evidence="1">
    <location>
        <begin position="10"/>
        <end position="147"/>
    </location>
</feature>
<gene>
    <name evidence="2" type="ORF">FG383_07925</name>
</gene>
<organism evidence="2 3">
    <name type="scientific">Psychrobacillus soli</name>
    <dbReference type="NCBI Taxonomy" id="1543965"/>
    <lineage>
        <taxon>Bacteria</taxon>
        <taxon>Bacillati</taxon>
        <taxon>Bacillota</taxon>
        <taxon>Bacilli</taxon>
        <taxon>Bacillales</taxon>
        <taxon>Bacillaceae</taxon>
        <taxon>Psychrobacillus</taxon>
    </lineage>
</organism>
<dbReference type="Proteomes" id="UP000318937">
    <property type="component" value="Unassembled WGS sequence"/>
</dbReference>
<protein>
    <submittedName>
        <fullName evidence="2">DinB family protein</fullName>
    </submittedName>
</protein>
<dbReference type="SUPFAM" id="SSF109854">
    <property type="entry name" value="DinB/YfiT-like putative metalloenzymes"/>
    <property type="match status" value="1"/>
</dbReference>
<dbReference type="AlphaFoldDB" id="A0A544TDQ2"/>
<accession>A0A544TDQ2</accession>
<name>A0A544TDQ2_9BACI</name>
<proteinExistence type="predicted"/>